<dbReference type="AlphaFoldDB" id="A0A392VU06"/>
<reference evidence="1 2" key="1">
    <citation type="journal article" date="2018" name="Front. Plant Sci.">
        <title>Red Clover (Trifolium pratense) and Zigzag Clover (T. medium) - A Picture of Genomic Similarities and Differences.</title>
        <authorList>
            <person name="Dluhosova J."/>
            <person name="Istvanek J."/>
            <person name="Nedelnik J."/>
            <person name="Repkova J."/>
        </authorList>
    </citation>
    <scope>NUCLEOTIDE SEQUENCE [LARGE SCALE GENOMIC DNA]</scope>
    <source>
        <strain evidence="2">cv. 10/8</strain>
        <tissue evidence="1">Leaf</tissue>
    </source>
</reference>
<evidence type="ECO:0000313" key="2">
    <source>
        <dbReference type="Proteomes" id="UP000265520"/>
    </source>
</evidence>
<feature type="non-terminal residue" evidence="1">
    <location>
        <position position="35"/>
    </location>
</feature>
<evidence type="ECO:0000313" key="1">
    <source>
        <dbReference type="EMBL" id="MCI90973.1"/>
    </source>
</evidence>
<proteinExistence type="predicted"/>
<organism evidence="1 2">
    <name type="scientific">Trifolium medium</name>
    <dbReference type="NCBI Taxonomy" id="97028"/>
    <lineage>
        <taxon>Eukaryota</taxon>
        <taxon>Viridiplantae</taxon>
        <taxon>Streptophyta</taxon>
        <taxon>Embryophyta</taxon>
        <taxon>Tracheophyta</taxon>
        <taxon>Spermatophyta</taxon>
        <taxon>Magnoliopsida</taxon>
        <taxon>eudicotyledons</taxon>
        <taxon>Gunneridae</taxon>
        <taxon>Pentapetalae</taxon>
        <taxon>rosids</taxon>
        <taxon>fabids</taxon>
        <taxon>Fabales</taxon>
        <taxon>Fabaceae</taxon>
        <taxon>Papilionoideae</taxon>
        <taxon>50 kb inversion clade</taxon>
        <taxon>NPAAA clade</taxon>
        <taxon>Hologalegina</taxon>
        <taxon>IRL clade</taxon>
        <taxon>Trifolieae</taxon>
        <taxon>Trifolium</taxon>
    </lineage>
</organism>
<accession>A0A392VU06</accession>
<name>A0A392VU06_9FABA</name>
<dbReference type="Proteomes" id="UP000265520">
    <property type="component" value="Unassembled WGS sequence"/>
</dbReference>
<keyword evidence="2" id="KW-1185">Reference proteome</keyword>
<protein>
    <submittedName>
        <fullName evidence="1">Uncharacterized protein</fullName>
    </submittedName>
</protein>
<dbReference type="EMBL" id="LXQA011259192">
    <property type="protein sequence ID" value="MCI90973.1"/>
    <property type="molecule type" value="Genomic_DNA"/>
</dbReference>
<comment type="caution">
    <text evidence="1">The sequence shown here is derived from an EMBL/GenBank/DDBJ whole genome shotgun (WGS) entry which is preliminary data.</text>
</comment>
<sequence>MLREQMANMQAEVEKLTSMVTTLMATQNQVPSPVP</sequence>